<organism evidence="2 3">
    <name type="scientific">Pseudonocardia endophytica</name>
    <dbReference type="NCBI Taxonomy" id="401976"/>
    <lineage>
        <taxon>Bacteria</taxon>
        <taxon>Bacillati</taxon>
        <taxon>Actinomycetota</taxon>
        <taxon>Actinomycetes</taxon>
        <taxon>Pseudonocardiales</taxon>
        <taxon>Pseudonocardiaceae</taxon>
        <taxon>Pseudonocardia</taxon>
    </lineage>
</organism>
<name>A0A4R1HYG5_PSEEN</name>
<evidence type="ECO:0008006" key="4">
    <source>
        <dbReference type="Google" id="ProtNLM"/>
    </source>
</evidence>
<dbReference type="RefSeq" id="WP_132431596.1">
    <property type="nucleotide sequence ID" value="NZ_SMFZ01000002.1"/>
</dbReference>
<dbReference type="OrthoDB" id="3829870at2"/>
<feature type="transmembrane region" description="Helical" evidence="1">
    <location>
        <begin position="35"/>
        <end position="54"/>
    </location>
</feature>
<keyword evidence="1" id="KW-1133">Transmembrane helix</keyword>
<dbReference type="EMBL" id="SMFZ01000002">
    <property type="protein sequence ID" value="TCK22612.1"/>
    <property type="molecule type" value="Genomic_DNA"/>
</dbReference>
<keyword evidence="1" id="KW-0472">Membrane</keyword>
<accession>A0A4R1HYG5</accession>
<gene>
    <name evidence="2" type="ORF">EV378_6620</name>
</gene>
<reference evidence="2 3" key="1">
    <citation type="submission" date="2019-03" db="EMBL/GenBank/DDBJ databases">
        <title>Sequencing the genomes of 1000 actinobacteria strains.</title>
        <authorList>
            <person name="Klenk H.-P."/>
        </authorList>
    </citation>
    <scope>NUCLEOTIDE SEQUENCE [LARGE SCALE GENOMIC DNA]</scope>
    <source>
        <strain evidence="2 3">DSM 44969</strain>
    </source>
</reference>
<dbReference type="AlphaFoldDB" id="A0A4R1HYG5"/>
<protein>
    <recommendedName>
        <fullName evidence="4">Integral membrane protein</fullName>
    </recommendedName>
</protein>
<proteinExistence type="predicted"/>
<keyword evidence="3" id="KW-1185">Reference proteome</keyword>
<dbReference type="Proteomes" id="UP000295560">
    <property type="component" value="Unassembled WGS sequence"/>
</dbReference>
<comment type="caution">
    <text evidence="2">The sequence shown here is derived from an EMBL/GenBank/DDBJ whole genome shotgun (WGS) entry which is preliminary data.</text>
</comment>
<feature type="transmembrane region" description="Helical" evidence="1">
    <location>
        <begin position="88"/>
        <end position="110"/>
    </location>
</feature>
<evidence type="ECO:0000313" key="3">
    <source>
        <dbReference type="Proteomes" id="UP000295560"/>
    </source>
</evidence>
<sequence>MSAAVRTGLVLLGLLSLVDVVGVFTTDGTNPPMSIAVLGTVLGLISLVLIWWAWRGERWPTVALVVVRLVSAATAVPAFFVGDVPGGVVVFAGALVLLTLVGCGLVLPALRRAGAGAR</sequence>
<evidence type="ECO:0000256" key="1">
    <source>
        <dbReference type="SAM" id="Phobius"/>
    </source>
</evidence>
<evidence type="ECO:0000313" key="2">
    <source>
        <dbReference type="EMBL" id="TCK22612.1"/>
    </source>
</evidence>
<keyword evidence="1" id="KW-0812">Transmembrane</keyword>
<feature type="transmembrane region" description="Helical" evidence="1">
    <location>
        <begin position="61"/>
        <end position="82"/>
    </location>
</feature>